<dbReference type="Pfam" id="PF00296">
    <property type="entry name" value="Bac_luciferase"/>
    <property type="match status" value="1"/>
</dbReference>
<evidence type="ECO:0000259" key="2">
    <source>
        <dbReference type="Pfam" id="PF00296"/>
    </source>
</evidence>
<dbReference type="PANTHER" id="PTHR43244">
    <property type="match status" value="1"/>
</dbReference>
<feature type="domain" description="Luciferase-like" evidence="2">
    <location>
        <begin position="5"/>
        <end position="256"/>
    </location>
</feature>
<dbReference type="Gene3D" id="3.20.20.30">
    <property type="entry name" value="Luciferase-like domain"/>
    <property type="match status" value="1"/>
</dbReference>
<dbReference type="GO" id="GO:0016705">
    <property type="term" value="F:oxidoreductase activity, acting on paired donors, with incorporation or reduction of molecular oxygen"/>
    <property type="evidence" value="ECO:0007669"/>
    <property type="project" value="InterPro"/>
</dbReference>
<dbReference type="SUPFAM" id="SSF51679">
    <property type="entry name" value="Bacterial luciferase-like"/>
    <property type="match status" value="1"/>
</dbReference>
<gene>
    <name evidence="3" type="ORF">B9Q13_06060</name>
</gene>
<keyword evidence="1" id="KW-0560">Oxidoreductase</keyword>
<organism evidence="3 4">
    <name type="scientific">Candidatus Marsarchaeota G2 archaeon ECH_B_SAG-G16</name>
    <dbReference type="NCBI Taxonomy" id="1978167"/>
    <lineage>
        <taxon>Archaea</taxon>
        <taxon>Candidatus Marsarchaeota</taxon>
        <taxon>Candidatus Marsarchaeota group 2</taxon>
    </lineage>
</organism>
<dbReference type="InterPro" id="IPR036661">
    <property type="entry name" value="Luciferase-like_sf"/>
</dbReference>
<evidence type="ECO:0000313" key="3">
    <source>
        <dbReference type="EMBL" id="PSO03919.1"/>
    </source>
</evidence>
<dbReference type="AlphaFoldDB" id="A0A2R6BZ82"/>
<dbReference type="InterPro" id="IPR011251">
    <property type="entry name" value="Luciferase-like_dom"/>
</dbReference>
<evidence type="ECO:0000256" key="1">
    <source>
        <dbReference type="ARBA" id="ARBA00023002"/>
    </source>
</evidence>
<reference evidence="3 4" key="1">
    <citation type="submission" date="2017-04" db="EMBL/GenBank/DDBJ databases">
        <title>Novel microbial lineages endemic to geothermal iron-oxide mats fill important gaps in the evolutionary history of Archaea.</title>
        <authorList>
            <person name="Jay Z.J."/>
            <person name="Beam J.P."/>
            <person name="Dlakic M."/>
            <person name="Rusch D.B."/>
            <person name="Kozubal M.A."/>
            <person name="Inskeep W.P."/>
        </authorList>
    </citation>
    <scope>NUCLEOTIDE SEQUENCE [LARGE SCALE GENOMIC DNA]</scope>
    <source>
        <strain evidence="3">ECH_B_SAG-G16</strain>
    </source>
</reference>
<dbReference type="EMBL" id="NEXO01000084">
    <property type="protein sequence ID" value="PSO03919.1"/>
    <property type="molecule type" value="Genomic_DNA"/>
</dbReference>
<name>A0A2R6BZ82_9ARCH</name>
<comment type="caution">
    <text evidence="3">The sequence shown here is derived from an EMBL/GenBank/DDBJ whole genome shotgun (WGS) entry which is preliminary data.</text>
</comment>
<protein>
    <recommendedName>
        <fullName evidence="2">Luciferase-like domain-containing protein</fullName>
    </recommendedName>
</protein>
<dbReference type="CDD" id="cd01097">
    <property type="entry name" value="Tetrahydromethanopterin_reductase"/>
    <property type="match status" value="1"/>
</dbReference>
<proteinExistence type="predicted"/>
<dbReference type="InterPro" id="IPR050564">
    <property type="entry name" value="F420-G6PD/mer"/>
</dbReference>
<accession>A0A2R6BZ82</accession>
<sequence length="284" mass="31239">MQSPCTKRIKLGNTVLNPYTLNPAEIAMYLASLDELSGGRALCGISAGSLEYMKWLGIDAKKPLTRTKEAVELIRMLLAGRVAEYNGIEFRWSKECYMRFQSLKKVPIYIGGQGDKMLEYSGAAGDGALPLLYPPEFAEYAVQKIRAGAKMAGRDPSQIDIAGCVWISVAKKKEEAITQSLKELVAYFCPLLGKKGLASIGLTHDDFREVQQAFKEKGIKEASQLVNEKMLNLAIYGTPDDCISKIEKLKKAGVTHLLIGAPLGPDPKESIKLGEQIITYFNEI</sequence>
<dbReference type="Proteomes" id="UP000241886">
    <property type="component" value="Unassembled WGS sequence"/>
</dbReference>
<evidence type="ECO:0000313" key="4">
    <source>
        <dbReference type="Proteomes" id="UP000241886"/>
    </source>
</evidence>
<dbReference type="PANTHER" id="PTHR43244:SF1">
    <property type="entry name" value="5,10-METHYLENETETRAHYDROMETHANOPTERIN REDUCTASE"/>
    <property type="match status" value="1"/>
</dbReference>